<keyword evidence="2 6" id="KW-0812">Transmembrane</keyword>
<dbReference type="Proteomes" id="UP000593566">
    <property type="component" value="Unassembled WGS sequence"/>
</dbReference>
<dbReference type="PANTHER" id="PTHR33048">
    <property type="entry name" value="PTH11-LIKE INTEGRAL MEMBRANE PROTEIN (AFU_ORTHOLOGUE AFUA_5G11245)"/>
    <property type="match status" value="1"/>
</dbReference>
<evidence type="ECO:0000313" key="8">
    <source>
        <dbReference type="EMBL" id="KAF6228827.1"/>
    </source>
</evidence>
<dbReference type="AlphaFoldDB" id="A0A8H6CSQ3"/>
<dbReference type="EMBL" id="JACCJB010000003">
    <property type="protein sequence ID" value="KAF6228827.1"/>
    <property type="molecule type" value="Genomic_DNA"/>
</dbReference>
<evidence type="ECO:0000313" key="9">
    <source>
        <dbReference type="Proteomes" id="UP000593566"/>
    </source>
</evidence>
<evidence type="ECO:0000256" key="5">
    <source>
        <dbReference type="ARBA" id="ARBA00038359"/>
    </source>
</evidence>
<comment type="caution">
    <text evidence="8">The sequence shown here is derived from an EMBL/GenBank/DDBJ whole genome shotgun (WGS) entry which is preliminary data.</text>
</comment>
<feature type="transmembrane region" description="Helical" evidence="6">
    <location>
        <begin position="43"/>
        <end position="70"/>
    </location>
</feature>
<comment type="similarity">
    <text evidence="5">Belongs to the SAT4 family.</text>
</comment>
<gene>
    <name evidence="8" type="ORF">HO133_006938</name>
</gene>
<evidence type="ECO:0000256" key="3">
    <source>
        <dbReference type="ARBA" id="ARBA00022989"/>
    </source>
</evidence>
<evidence type="ECO:0000259" key="7">
    <source>
        <dbReference type="Pfam" id="PF20684"/>
    </source>
</evidence>
<comment type="subcellular location">
    <subcellularLocation>
        <location evidence="1">Membrane</location>
        <topology evidence="1">Multi-pass membrane protein</topology>
    </subcellularLocation>
</comment>
<dbReference type="RefSeq" id="XP_037156469.1">
    <property type="nucleotide sequence ID" value="XM_037297834.1"/>
</dbReference>
<dbReference type="InterPro" id="IPR052337">
    <property type="entry name" value="SAT4-like"/>
</dbReference>
<reference evidence="8 9" key="1">
    <citation type="journal article" date="2020" name="Genomics">
        <title>Complete, high-quality genomes from long-read metagenomic sequencing of two wolf lichen thalli reveals enigmatic genome architecture.</title>
        <authorList>
            <person name="McKenzie S.K."/>
            <person name="Walston R.F."/>
            <person name="Allen J.L."/>
        </authorList>
    </citation>
    <scope>NUCLEOTIDE SEQUENCE [LARGE SCALE GENOMIC DNA]</scope>
    <source>
        <strain evidence="8">WasteWater1</strain>
    </source>
</reference>
<feature type="domain" description="Rhodopsin" evidence="7">
    <location>
        <begin position="27"/>
        <end position="190"/>
    </location>
</feature>
<protein>
    <recommendedName>
        <fullName evidence="7">Rhodopsin domain-containing protein</fullName>
    </recommendedName>
</protein>
<feature type="transmembrane region" description="Helical" evidence="6">
    <location>
        <begin position="131"/>
        <end position="149"/>
    </location>
</feature>
<feature type="transmembrane region" description="Helical" evidence="6">
    <location>
        <begin position="12"/>
        <end position="31"/>
    </location>
</feature>
<proteinExistence type="inferred from homology"/>
<dbReference type="Pfam" id="PF20684">
    <property type="entry name" value="Fung_rhodopsin"/>
    <property type="match status" value="1"/>
</dbReference>
<evidence type="ECO:0000256" key="2">
    <source>
        <dbReference type="ARBA" id="ARBA00022692"/>
    </source>
</evidence>
<keyword evidence="4 6" id="KW-0472">Membrane</keyword>
<sequence>MAILETPGKMYALAAVLSVLAIVAAILRFYARRLLKSVRIEMDDYMIVLALVCHIFTLGTGLCMFIGAAFGDLGRHTRIDAQGMPIFTRRTQIFQQIAYASQLTQTLTFGFTKLAVLFFYRRIFTNGRVLYAIRTMFVLVTVWTVAFFFTNLLQCFPISVNWTGWGAAVDSCINTNEMFLAQAWSDVITDGNRPTAARARQNSNKLNSNDSLLTYSMRTLIPVLPSSNR</sequence>
<dbReference type="GO" id="GO:0016020">
    <property type="term" value="C:membrane"/>
    <property type="evidence" value="ECO:0007669"/>
    <property type="project" value="UniProtKB-SubCell"/>
</dbReference>
<organism evidence="8 9">
    <name type="scientific">Letharia lupina</name>
    <dbReference type="NCBI Taxonomy" id="560253"/>
    <lineage>
        <taxon>Eukaryota</taxon>
        <taxon>Fungi</taxon>
        <taxon>Dikarya</taxon>
        <taxon>Ascomycota</taxon>
        <taxon>Pezizomycotina</taxon>
        <taxon>Lecanoromycetes</taxon>
        <taxon>OSLEUM clade</taxon>
        <taxon>Lecanoromycetidae</taxon>
        <taxon>Lecanorales</taxon>
        <taxon>Lecanorineae</taxon>
        <taxon>Parmeliaceae</taxon>
        <taxon>Letharia</taxon>
    </lineage>
</organism>
<feature type="transmembrane region" description="Helical" evidence="6">
    <location>
        <begin position="97"/>
        <end position="119"/>
    </location>
</feature>
<name>A0A8H6CSQ3_9LECA</name>
<keyword evidence="9" id="KW-1185">Reference proteome</keyword>
<accession>A0A8H6CSQ3</accession>
<evidence type="ECO:0000256" key="4">
    <source>
        <dbReference type="ARBA" id="ARBA00023136"/>
    </source>
</evidence>
<keyword evidence="3 6" id="KW-1133">Transmembrane helix</keyword>
<evidence type="ECO:0000256" key="6">
    <source>
        <dbReference type="SAM" id="Phobius"/>
    </source>
</evidence>
<dbReference type="InterPro" id="IPR049326">
    <property type="entry name" value="Rhodopsin_dom_fungi"/>
</dbReference>
<dbReference type="PANTHER" id="PTHR33048:SF134">
    <property type="entry name" value="INTEGRAL MEMBRANE PROTEIN"/>
    <property type="match status" value="1"/>
</dbReference>
<dbReference type="GeneID" id="59335338"/>
<evidence type="ECO:0000256" key="1">
    <source>
        <dbReference type="ARBA" id="ARBA00004141"/>
    </source>
</evidence>